<name>I4EC83_9BACT</name>
<comment type="caution">
    <text evidence="1">The sequence shown here is derived from an EMBL/GenBank/DDBJ whole genome shotgun (WGS) entry which is preliminary data.</text>
</comment>
<reference evidence="1 2" key="1">
    <citation type="journal article" date="2012" name="ISME J.">
        <title>Nitrification expanded: discovery, physiology and genomics of a nitrite-oxidizing bacterium from the phylum Chloroflexi.</title>
        <authorList>
            <person name="Sorokin D.Y."/>
            <person name="Lucker S."/>
            <person name="Vejmelkova D."/>
            <person name="Kostrikina N.A."/>
            <person name="Kleerebezem R."/>
            <person name="Rijpstra W.I."/>
            <person name="Damste J.S."/>
            <person name="Le Paslier D."/>
            <person name="Muyzer G."/>
            <person name="Wagner M."/>
            <person name="van Loosdrecht M.C."/>
            <person name="Daims H."/>
        </authorList>
    </citation>
    <scope>NUCLEOTIDE SEQUENCE [LARGE SCALE GENOMIC DNA]</scope>
    <source>
        <strain evidence="2">none</strain>
    </source>
</reference>
<dbReference type="OrthoDB" id="5171574at2"/>
<protein>
    <submittedName>
        <fullName evidence="1">Uncharacterized protein</fullName>
    </submittedName>
</protein>
<dbReference type="EMBL" id="CAGS01000002">
    <property type="protein sequence ID" value="CCF82295.1"/>
    <property type="molecule type" value="Genomic_DNA"/>
</dbReference>
<dbReference type="RefSeq" id="WP_008474401.1">
    <property type="nucleotide sequence ID" value="NZ_CAGS01000002.1"/>
</dbReference>
<organism evidence="1 2">
    <name type="scientific">Nitrolancea hollandica Lb</name>
    <dbReference type="NCBI Taxonomy" id="1129897"/>
    <lineage>
        <taxon>Bacteria</taxon>
        <taxon>Pseudomonadati</taxon>
        <taxon>Thermomicrobiota</taxon>
        <taxon>Thermomicrobia</taxon>
        <taxon>Sphaerobacterales</taxon>
        <taxon>Sphaerobacterineae</taxon>
        <taxon>Sphaerobacteraceae</taxon>
        <taxon>Nitrolancea</taxon>
    </lineage>
</organism>
<evidence type="ECO:0000313" key="2">
    <source>
        <dbReference type="Proteomes" id="UP000004221"/>
    </source>
</evidence>
<dbReference type="AlphaFoldDB" id="I4EC83"/>
<accession>I4EC83</accession>
<proteinExistence type="predicted"/>
<evidence type="ECO:0000313" key="1">
    <source>
        <dbReference type="EMBL" id="CCF82295.1"/>
    </source>
</evidence>
<sequence length="320" mass="35437">MSELSEVGAILKVAGEIAGGIKVVELSFKAYGWFRKARFHQDLDEAKALLGLHLSNEVAYRHDSVHPLYSTSTELHPDNLAGLITAAGNEYLLALEQKQLCVLGTITSTLNSNLVLIGSPTAEGLSRPTFGYEPDIDADSLVLGAAPIELPFRWVLSKNRIDERAQARRYVAGKGLVARPNWRIEADNQMFVPAVDSEGLLSVDYLLVTRVRNYLSPQALDEGKFLVSLGGTHGTATRAIELLLRDRDVLRQIGRHLPSHPAAYQLLLAVGKMKHDKQLGTRATKIELVGEPLILPDREDIWLHAHKLARKNLEEWFATM</sequence>
<dbReference type="Proteomes" id="UP000004221">
    <property type="component" value="Unassembled WGS sequence"/>
</dbReference>
<keyword evidence="2" id="KW-1185">Reference proteome</keyword>
<gene>
    <name evidence="1" type="ORF">NITHO_100011</name>
</gene>